<keyword evidence="2" id="KW-1185">Reference proteome</keyword>
<dbReference type="Proteomes" id="UP000324222">
    <property type="component" value="Unassembled WGS sequence"/>
</dbReference>
<accession>A0A5B7HZ38</accession>
<organism evidence="1 2">
    <name type="scientific">Portunus trituberculatus</name>
    <name type="common">Swimming crab</name>
    <name type="synonym">Neptunus trituberculatus</name>
    <dbReference type="NCBI Taxonomy" id="210409"/>
    <lineage>
        <taxon>Eukaryota</taxon>
        <taxon>Metazoa</taxon>
        <taxon>Ecdysozoa</taxon>
        <taxon>Arthropoda</taxon>
        <taxon>Crustacea</taxon>
        <taxon>Multicrustacea</taxon>
        <taxon>Malacostraca</taxon>
        <taxon>Eumalacostraca</taxon>
        <taxon>Eucarida</taxon>
        <taxon>Decapoda</taxon>
        <taxon>Pleocyemata</taxon>
        <taxon>Brachyura</taxon>
        <taxon>Eubrachyura</taxon>
        <taxon>Portunoidea</taxon>
        <taxon>Portunidae</taxon>
        <taxon>Portuninae</taxon>
        <taxon>Portunus</taxon>
    </lineage>
</organism>
<protein>
    <submittedName>
        <fullName evidence="1">Uncharacterized protein</fullName>
    </submittedName>
</protein>
<dbReference type="AlphaFoldDB" id="A0A5B7HZ38"/>
<reference evidence="1 2" key="1">
    <citation type="submission" date="2019-05" db="EMBL/GenBank/DDBJ databases">
        <title>Another draft genome of Portunus trituberculatus and its Hox gene families provides insights of decapod evolution.</title>
        <authorList>
            <person name="Jeong J.-H."/>
            <person name="Song I."/>
            <person name="Kim S."/>
            <person name="Choi T."/>
            <person name="Kim D."/>
            <person name="Ryu S."/>
            <person name="Kim W."/>
        </authorList>
    </citation>
    <scope>NUCLEOTIDE SEQUENCE [LARGE SCALE GENOMIC DNA]</scope>
    <source>
        <tissue evidence="1">Muscle</tissue>
    </source>
</reference>
<evidence type="ECO:0000313" key="1">
    <source>
        <dbReference type="EMBL" id="MPC73978.1"/>
    </source>
</evidence>
<dbReference type="EMBL" id="VSRR010037971">
    <property type="protein sequence ID" value="MPC73978.1"/>
    <property type="molecule type" value="Genomic_DNA"/>
</dbReference>
<gene>
    <name evidence="1" type="ORF">E2C01_068322</name>
</gene>
<sequence length="95" mass="10877">MKSRFDHERASHHDGRGLVISGDLSELWWCVVRGVKSLPDRRDAFCDGLQVLSLVCRKTGRELYVTWQRCSPPVMHLESPVYLVLARHALTAGFR</sequence>
<name>A0A5B7HZ38_PORTR</name>
<evidence type="ECO:0000313" key="2">
    <source>
        <dbReference type="Proteomes" id="UP000324222"/>
    </source>
</evidence>
<comment type="caution">
    <text evidence="1">The sequence shown here is derived from an EMBL/GenBank/DDBJ whole genome shotgun (WGS) entry which is preliminary data.</text>
</comment>
<proteinExistence type="predicted"/>